<proteinExistence type="inferred from homology"/>
<sequence>MQHGGFARDSAPIRRDAPAFKSGAGARLLSSLLFQEGCMTKNELIAAIADETGKTKADVSAILGSLAGVVAKTLKSGGDVTLGGIGKLAAAKREAREARNPSTGATIKVPAKTVVKFKVTKDLADAVA</sequence>
<evidence type="ECO:0000256" key="8">
    <source>
        <dbReference type="ARBA" id="ARBA00033120"/>
    </source>
</evidence>
<comment type="similarity">
    <text evidence="2 11">Belongs to the bacterial histone-like protein family.</text>
</comment>
<keyword evidence="7 12" id="KW-0238">DNA-binding</keyword>
<dbReference type="PRINTS" id="PR01727">
    <property type="entry name" value="DNABINDINGHU"/>
</dbReference>
<comment type="subunit">
    <text evidence="3">Homodimer.</text>
</comment>
<dbReference type="SUPFAM" id="SSF47729">
    <property type="entry name" value="IHF-like DNA-binding proteins"/>
    <property type="match status" value="1"/>
</dbReference>
<dbReference type="SMART" id="SM00411">
    <property type="entry name" value="BHL"/>
    <property type="match status" value="1"/>
</dbReference>
<dbReference type="RefSeq" id="WP_184231591.1">
    <property type="nucleotide sequence ID" value="NZ_JAWDID010000072.1"/>
</dbReference>
<reference evidence="12 13" key="1">
    <citation type="submission" date="2023-09" db="EMBL/GenBank/DDBJ databases">
        <title>Whole genome shotgun sequencing (WGS) of Bosea sp. ZW T0_25, isolated from stored onions (Allium cepa).</title>
        <authorList>
            <person name="Stoll D.A."/>
            <person name="Huch M."/>
        </authorList>
    </citation>
    <scope>NUCLEOTIDE SEQUENCE [LARGE SCALE GENOMIC DNA]</scope>
    <source>
        <strain evidence="12 13">ZW T0_25</strain>
    </source>
</reference>
<evidence type="ECO:0000256" key="9">
    <source>
        <dbReference type="ARBA" id="ARBA00033227"/>
    </source>
</evidence>
<dbReference type="Gene3D" id="4.10.520.10">
    <property type="entry name" value="IHF-like DNA-binding proteins"/>
    <property type="match status" value="1"/>
</dbReference>
<evidence type="ECO:0000256" key="7">
    <source>
        <dbReference type="ARBA" id="ARBA00023125"/>
    </source>
</evidence>
<dbReference type="InterPro" id="IPR000119">
    <property type="entry name" value="Hist_DNA-bd"/>
</dbReference>
<evidence type="ECO:0000256" key="5">
    <source>
        <dbReference type="ARBA" id="ARBA00022705"/>
    </source>
</evidence>
<keyword evidence="6" id="KW-0426">Late protein</keyword>
<evidence type="ECO:0000313" key="12">
    <source>
        <dbReference type="EMBL" id="MDU0343524.1"/>
    </source>
</evidence>
<evidence type="ECO:0000256" key="2">
    <source>
        <dbReference type="ARBA" id="ARBA00010529"/>
    </source>
</evidence>
<evidence type="ECO:0000313" key="13">
    <source>
        <dbReference type="Proteomes" id="UP001254257"/>
    </source>
</evidence>
<evidence type="ECO:0000256" key="10">
    <source>
        <dbReference type="ARBA" id="ARBA00046140"/>
    </source>
</evidence>
<evidence type="ECO:0000256" key="11">
    <source>
        <dbReference type="RuleBase" id="RU003939"/>
    </source>
</evidence>
<dbReference type="PANTHER" id="PTHR33175:SF13">
    <property type="entry name" value="HISTONE-LIKE PROTEIN"/>
    <property type="match status" value="1"/>
</dbReference>
<evidence type="ECO:0000256" key="4">
    <source>
        <dbReference type="ARBA" id="ARBA00016145"/>
    </source>
</evidence>
<keyword evidence="13" id="KW-1185">Reference proteome</keyword>
<dbReference type="InterPro" id="IPR010992">
    <property type="entry name" value="IHF-like_DNA-bd_dom_sf"/>
</dbReference>
<dbReference type="Pfam" id="PF00216">
    <property type="entry name" value="Bac_DNA_binding"/>
    <property type="match status" value="1"/>
</dbReference>
<accession>A0ABU3SFG0</accession>
<evidence type="ECO:0000256" key="1">
    <source>
        <dbReference type="ARBA" id="ARBA00004328"/>
    </source>
</evidence>
<dbReference type="GO" id="GO:0003677">
    <property type="term" value="F:DNA binding"/>
    <property type="evidence" value="ECO:0007669"/>
    <property type="project" value="UniProtKB-KW"/>
</dbReference>
<gene>
    <name evidence="12" type="ORF">RKE40_26860</name>
</gene>
<dbReference type="Proteomes" id="UP001254257">
    <property type="component" value="Unassembled WGS sequence"/>
</dbReference>
<name>A0ABU3SFG0_9HYPH</name>
<dbReference type="PANTHER" id="PTHR33175">
    <property type="entry name" value="DNA-BINDING PROTEIN HU"/>
    <property type="match status" value="1"/>
</dbReference>
<keyword evidence="5" id="KW-0235">DNA replication</keyword>
<organism evidence="12 13">
    <name type="scientific">Bosea rubneri</name>
    <dbReference type="NCBI Taxonomy" id="3075434"/>
    <lineage>
        <taxon>Bacteria</taxon>
        <taxon>Pseudomonadati</taxon>
        <taxon>Pseudomonadota</taxon>
        <taxon>Alphaproteobacteria</taxon>
        <taxon>Hyphomicrobiales</taxon>
        <taxon>Boseaceae</taxon>
        <taxon>Bosea</taxon>
    </lineage>
</organism>
<comment type="subcellular location">
    <subcellularLocation>
        <location evidence="1">Virion</location>
    </subcellularLocation>
</comment>
<evidence type="ECO:0000256" key="6">
    <source>
        <dbReference type="ARBA" id="ARBA00022921"/>
    </source>
</evidence>
<dbReference type="EMBL" id="JAWDID010000072">
    <property type="protein sequence ID" value="MDU0343524.1"/>
    <property type="molecule type" value="Genomic_DNA"/>
</dbReference>
<comment type="caution">
    <text evidence="12">The sequence shown here is derived from an EMBL/GenBank/DDBJ whole genome shotgun (WGS) entry which is preliminary data.</text>
</comment>
<protein>
    <recommendedName>
        <fullName evidence="4">Viral histone-like protein</fullName>
    </recommendedName>
    <alternativeName>
        <fullName evidence="9">DNA-binding protein pA104R</fullName>
    </alternativeName>
    <alternativeName>
        <fullName evidence="8">pA104R</fullName>
    </alternativeName>
</protein>
<evidence type="ECO:0000256" key="3">
    <source>
        <dbReference type="ARBA" id="ARBA00011738"/>
    </source>
</evidence>
<comment type="function">
    <text evidence="10">DNA-binding protein that plays a critical role in nucleoid compaction, genome replication and DNA replication and transcription. Binds to both ssDNA and dsDNA with a binding site covering about 15 nucleotides. Displays DNA-supercoiling activity only when associated with the viral DNA topoisomerase 2.</text>
</comment>